<dbReference type="Proteomes" id="UP000252254">
    <property type="component" value="Unassembled WGS sequence"/>
</dbReference>
<reference evidence="1 2" key="1">
    <citation type="submission" date="2018-06" db="EMBL/GenBank/DDBJ databases">
        <title>Genomic Encyclopedia of Type Strains, Phase IV (KMG-IV): sequencing the most valuable type-strain genomes for metagenomic binning, comparative biology and taxonomic classification.</title>
        <authorList>
            <person name="Goeker M."/>
        </authorList>
    </citation>
    <scope>NUCLEOTIDE SEQUENCE [LARGE SCALE GENOMIC DNA]</scope>
    <source>
        <strain evidence="1 2">DSM 15140</strain>
    </source>
</reference>
<dbReference type="OrthoDB" id="1697664at2"/>
<protein>
    <submittedName>
        <fullName evidence="1">Uncharacterized protein</fullName>
    </submittedName>
</protein>
<dbReference type="EMBL" id="QNRI01000015">
    <property type="protein sequence ID" value="RBO92292.1"/>
    <property type="molecule type" value="Genomic_DNA"/>
</dbReference>
<evidence type="ECO:0000313" key="1">
    <source>
        <dbReference type="EMBL" id="RBO92292.1"/>
    </source>
</evidence>
<sequence>MEKTLTIDGKQVTFKTTAATPLRYKAQFGHDFFADLTKLIPLSKINLKDVDEADTEQVQELFRLMDFDLFYNILWSMAKTADKSIPEPLEWLDQFEEFPLMDIFPQVQDLIMKNLQTTKKK</sequence>
<name>A0A366DQD4_9BACI</name>
<gene>
    <name evidence="1" type="ORF">DES48_11530</name>
</gene>
<organism evidence="1 2">
    <name type="scientific">Paraliobacillus ryukyuensis</name>
    <dbReference type="NCBI Taxonomy" id="200904"/>
    <lineage>
        <taxon>Bacteria</taxon>
        <taxon>Bacillati</taxon>
        <taxon>Bacillota</taxon>
        <taxon>Bacilli</taxon>
        <taxon>Bacillales</taxon>
        <taxon>Bacillaceae</taxon>
        <taxon>Paraliobacillus</taxon>
    </lineage>
</organism>
<proteinExistence type="predicted"/>
<evidence type="ECO:0000313" key="2">
    <source>
        <dbReference type="Proteomes" id="UP000252254"/>
    </source>
</evidence>
<comment type="caution">
    <text evidence="1">The sequence shown here is derived from an EMBL/GenBank/DDBJ whole genome shotgun (WGS) entry which is preliminary data.</text>
</comment>
<accession>A0A366DQD4</accession>
<dbReference type="AlphaFoldDB" id="A0A366DQD4"/>
<dbReference type="RefSeq" id="WP_113870102.1">
    <property type="nucleotide sequence ID" value="NZ_BAABQN010000018.1"/>
</dbReference>
<keyword evidence="2" id="KW-1185">Reference proteome</keyword>